<accession>A0AAD8UUF6</accession>
<dbReference type="Pfam" id="PF24796">
    <property type="entry name" value="WDR55"/>
    <property type="match status" value="1"/>
</dbReference>
<dbReference type="InterPro" id="IPR036322">
    <property type="entry name" value="WD40_repeat_dom_sf"/>
</dbReference>
<dbReference type="Proteomes" id="UP001230268">
    <property type="component" value="Unassembled WGS sequence"/>
</dbReference>
<keyword evidence="3" id="KW-0677">Repeat</keyword>
<dbReference type="PROSITE" id="PS50294">
    <property type="entry name" value="WD_REPEATS_REGION"/>
    <property type="match status" value="1"/>
</dbReference>
<name>A0AAD8UUF6_BABGI</name>
<dbReference type="AlphaFoldDB" id="A0AAD8UUF6"/>
<dbReference type="SMART" id="SM00320">
    <property type="entry name" value="WD40"/>
    <property type="match status" value="4"/>
</dbReference>
<dbReference type="InterPro" id="IPR050505">
    <property type="entry name" value="WDR55/POC1"/>
</dbReference>
<gene>
    <name evidence="5" type="ORF">BgAZ_208890</name>
</gene>
<proteinExistence type="inferred from homology"/>
<evidence type="ECO:0000313" key="5">
    <source>
        <dbReference type="EMBL" id="KAK1444013.1"/>
    </source>
</evidence>
<keyword evidence="6" id="KW-1185">Reference proteome</keyword>
<keyword evidence="2 4" id="KW-0853">WD repeat</keyword>
<evidence type="ECO:0000313" key="6">
    <source>
        <dbReference type="Proteomes" id="UP001230268"/>
    </source>
</evidence>
<dbReference type="InterPro" id="IPR015943">
    <property type="entry name" value="WD40/YVTN_repeat-like_dom_sf"/>
</dbReference>
<protein>
    <submittedName>
        <fullName evidence="5">WD40/YVTN repeat domain containing superfamily protein</fullName>
    </submittedName>
</protein>
<dbReference type="Gene3D" id="2.130.10.10">
    <property type="entry name" value="YVTN repeat-like/Quinoprotein amine dehydrogenase"/>
    <property type="match status" value="1"/>
</dbReference>
<reference evidence="5" key="1">
    <citation type="submission" date="2023-08" db="EMBL/GenBank/DDBJ databases">
        <title>Draft sequence of the Babesia gibsoni genome.</title>
        <authorList>
            <person name="Yamagishi J.Y."/>
            <person name="Xuan X.X."/>
        </authorList>
    </citation>
    <scope>NUCLEOTIDE SEQUENCE</scope>
    <source>
        <strain evidence="5">Azabu</strain>
    </source>
</reference>
<comment type="similarity">
    <text evidence="1">Belongs to the WD repeat WDR55 family.</text>
</comment>
<feature type="repeat" description="WD" evidence="4">
    <location>
        <begin position="96"/>
        <end position="136"/>
    </location>
</feature>
<dbReference type="PANTHER" id="PTHR44019">
    <property type="entry name" value="WD REPEAT-CONTAINING PROTEIN 55"/>
    <property type="match status" value="1"/>
</dbReference>
<dbReference type="EMBL" id="JAVEPI010000002">
    <property type="protein sequence ID" value="KAK1444013.1"/>
    <property type="molecule type" value="Genomic_DNA"/>
</dbReference>
<dbReference type="InterPro" id="IPR001680">
    <property type="entry name" value="WD40_rpt"/>
</dbReference>
<comment type="caution">
    <text evidence="5">The sequence shown here is derived from an EMBL/GenBank/DDBJ whole genome shotgun (WGS) entry which is preliminary data.</text>
</comment>
<sequence>MSHNHIYIKSDLYVNTLSFHDRRDSLLAGTISGDLRIYTLKDSDTEPVLTWSNHTVHAKSVRKASFCGNGREVVSVSVDKRICLTDVENNSVKWHGKGHKDAINALCIVDNHTFATGADDGEIRIWDSRAEKSTCRSKVSEFESTIAEIAVGKSTKELLATCEDQLGCFDLRNGKVSLQGMSDNVEDELQCFVCIKTMKKVVCGSNTGQLCLFSYGHWGDINDRVNVHQKSIESIVPYDDDTVLIGGDDGNIHVVSILPNEVKGQLKLASNFKMNIYETGCLCISPSKTYLAFVADFEHICITPTSEIVSILQGEQEDNFFGDL</sequence>
<evidence type="ECO:0000256" key="3">
    <source>
        <dbReference type="ARBA" id="ARBA00022737"/>
    </source>
</evidence>
<dbReference type="PROSITE" id="PS50082">
    <property type="entry name" value="WD_REPEATS_2"/>
    <property type="match status" value="1"/>
</dbReference>
<organism evidence="5 6">
    <name type="scientific">Babesia gibsoni</name>
    <dbReference type="NCBI Taxonomy" id="33632"/>
    <lineage>
        <taxon>Eukaryota</taxon>
        <taxon>Sar</taxon>
        <taxon>Alveolata</taxon>
        <taxon>Apicomplexa</taxon>
        <taxon>Aconoidasida</taxon>
        <taxon>Piroplasmida</taxon>
        <taxon>Babesiidae</taxon>
        <taxon>Babesia</taxon>
    </lineage>
</organism>
<evidence type="ECO:0000256" key="2">
    <source>
        <dbReference type="ARBA" id="ARBA00022574"/>
    </source>
</evidence>
<dbReference type="SUPFAM" id="SSF50978">
    <property type="entry name" value="WD40 repeat-like"/>
    <property type="match status" value="1"/>
</dbReference>
<evidence type="ECO:0000256" key="1">
    <source>
        <dbReference type="ARBA" id="ARBA00007625"/>
    </source>
</evidence>
<evidence type="ECO:0000256" key="4">
    <source>
        <dbReference type="PROSITE-ProRule" id="PRU00221"/>
    </source>
</evidence>
<dbReference type="PANTHER" id="PTHR44019:SF20">
    <property type="entry name" value="WD REPEAT-CONTAINING PROTEIN 55"/>
    <property type="match status" value="1"/>
</dbReference>